<evidence type="ECO:0000256" key="1">
    <source>
        <dbReference type="SAM" id="MobiDB-lite"/>
    </source>
</evidence>
<name>A0A927GSU1_9BACL</name>
<feature type="region of interest" description="Disordered" evidence="1">
    <location>
        <begin position="214"/>
        <end position="251"/>
    </location>
</feature>
<reference evidence="2" key="1">
    <citation type="submission" date="2020-09" db="EMBL/GenBank/DDBJ databases">
        <title>A novel bacterium of genus Paenibacillus, isolated from South China Sea.</title>
        <authorList>
            <person name="Huang H."/>
            <person name="Mo K."/>
            <person name="Hu Y."/>
        </authorList>
    </citation>
    <scope>NUCLEOTIDE SEQUENCE</scope>
    <source>
        <strain evidence="2">IB182496</strain>
    </source>
</reference>
<accession>A0A927GSU1</accession>
<evidence type="ECO:0000313" key="3">
    <source>
        <dbReference type="Proteomes" id="UP000621560"/>
    </source>
</evidence>
<dbReference type="Proteomes" id="UP000621560">
    <property type="component" value="Unassembled WGS sequence"/>
</dbReference>
<evidence type="ECO:0008006" key="4">
    <source>
        <dbReference type="Google" id="ProtNLM"/>
    </source>
</evidence>
<gene>
    <name evidence="2" type="ORF">IDH44_14395</name>
</gene>
<proteinExistence type="predicted"/>
<keyword evidence="3" id="KW-1185">Reference proteome</keyword>
<organism evidence="2 3">
    <name type="scientific">Paenibacillus sabuli</name>
    <dbReference type="NCBI Taxonomy" id="2772509"/>
    <lineage>
        <taxon>Bacteria</taxon>
        <taxon>Bacillati</taxon>
        <taxon>Bacillota</taxon>
        <taxon>Bacilli</taxon>
        <taxon>Bacillales</taxon>
        <taxon>Paenibacillaceae</taxon>
        <taxon>Paenibacillus</taxon>
    </lineage>
</organism>
<dbReference type="AlphaFoldDB" id="A0A927GSU1"/>
<dbReference type="PANTHER" id="PTHR34407">
    <property type="entry name" value="EXPRESSED PROTEIN"/>
    <property type="match status" value="1"/>
</dbReference>
<dbReference type="PANTHER" id="PTHR34407:SF1">
    <property type="entry name" value="SGNH HYDROLASE-TYPE ESTERASE DOMAIN-CONTAINING PROTEIN"/>
    <property type="match status" value="1"/>
</dbReference>
<dbReference type="CDD" id="cd00229">
    <property type="entry name" value="SGNH_hydrolase"/>
    <property type="match status" value="1"/>
</dbReference>
<dbReference type="EMBL" id="JACXIZ010000023">
    <property type="protein sequence ID" value="MBD2846390.1"/>
    <property type="molecule type" value="Genomic_DNA"/>
</dbReference>
<sequence>MTLQIHHHRTPLARTFERLAAGHLRIGLLGGSITAPAPHNWSEPVVAWLMNAYPAAQIVVENAAIGSTGSELARFRAQRDIVERDCDLIILEYAVNDHAEPAEKRLRTREGLIRHLLRTTDADIVCVYTFRQEMHADMMAERMPPSVAEFEQLAAHYQLGSVWMGLHALREVKQGWMSWEGWLPDGLHPRERGSWSYAQSVTAFLEAERARLPAPAPAGAGEGGARAASRDAAPAAPGRSEGGVDCAPARLLPPPVSPGNWERVRTVDFADMACTGPWSIRRRRDIASLDQALFSSSPGARLAFSFTGRGVTLASIFGQYAAEYRYRIDGGAWMDSARDRSVWCPEKGYPRMDLATDELPPGEHRFELELVHGVGPNCKGTHFELLFAGIIE</sequence>
<dbReference type="InterPro" id="IPR036514">
    <property type="entry name" value="SGNH_hydro_sf"/>
</dbReference>
<protein>
    <recommendedName>
        <fullName evidence="4">SGNH hydrolase-type esterase domain-containing protein</fullName>
    </recommendedName>
</protein>
<feature type="compositionally biased region" description="Low complexity" evidence="1">
    <location>
        <begin position="225"/>
        <end position="239"/>
    </location>
</feature>
<dbReference type="SUPFAM" id="SSF52266">
    <property type="entry name" value="SGNH hydrolase"/>
    <property type="match status" value="1"/>
</dbReference>
<dbReference type="RefSeq" id="WP_190918780.1">
    <property type="nucleotide sequence ID" value="NZ_JACXIZ010000023.1"/>
</dbReference>
<dbReference type="Gene3D" id="3.40.50.1110">
    <property type="entry name" value="SGNH hydrolase"/>
    <property type="match status" value="1"/>
</dbReference>
<comment type="caution">
    <text evidence="2">The sequence shown here is derived from an EMBL/GenBank/DDBJ whole genome shotgun (WGS) entry which is preliminary data.</text>
</comment>
<evidence type="ECO:0000313" key="2">
    <source>
        <dbReference type="EMBL" id="MBD2846390.1"/>
    </source>
</evidence>